<evidence type="ECO:0000313" key="2">
    <source>
        <dbReference type="Proteomes" id="UP001163981"/>
    </source>
</evidence>
<keyword evidence="2" id="KW-1185">Reference proteome</keyword>
<reference evidence="1" key="1">
    <citation type="submission" date="2021-02" db="EMBL/GenBank/DDBJ databases">
        <title>Salinimicrobium sp. nov. isolated from seawater in Tongyeong, Republic of Korea.</title>
        <authorList>
            <person name="Lee S.-J."/>
        </authorList>
    </citation>
    <scope>NUCLEOTIDE SEQUENCE</scope>
    <source>
        <strain evidence="1">HN-2-9-2</strain>
    </source>
</reference>
<name>A0ABY6NTY6_9FLAO</name>
<dbReference type="RefSeq" id="WP_265164458.1">
    <property type="nucleotide sequence ID" value="NZ_CP069620.1"/>
</dbReference>
<evidence type="ECO:0000313" key="1">
    <source>
        <dbReference type="EMBL" id="UZH56041.1"/>
    </source>
</evidence>
<protein>
    <submittedName>
        <fullName evidence="1">Uncharacterized protein</fullName>
    </submittedName>
</protein>
<sequence length="97" mass="11121">MSSYTNSLNPFGDGQGKDTQFTRVYEALNAKSMTMFEAEQITGVRRESICRYVSRLKTANKIAVRKIRRCSITGYPYVQELTTNPNLFPQSNQLKLF</sequence>
<organism evidence="1 2">
    <name type="scientific">Salinimicrobium tongyeongense</name>
    <dbReference type="NCBI Taxonomy" id="2809707"/>
    <lineage>
        <taxon>Bacteria</taxon>
        <taxon>Pseudomonadati</taxon>
        <taxon>Bacteroidota</taxon>
        <taxon>Flavobacteriia</taxon>
        <taxon>Flavobacteriales</taxon>
        <taxon>Flavobacteriaceae</taxon>
        <taxon>Salinimicrobium</taxon>
    </lineage>
</organism>
<accession>A0ABY6NTY6</accession>
<dbReference type="EMBL" id="CP069620">
    <property type="protein sequence ID" value="UZH56041.1"/>
    <property type="molecule type" value="Genomic_DNA"/>
</dbReference>
<gene>
    <name evidence="1" type="ORF">JRG66_03995</name>
</gene>
<dbReference type="Proteomes" id="UP001163981">
    <property type="component" value="Chromosome"/>
</dbReference>
<proteinExistence type="predicted"/>